<dbReference type="GeneID" id="10537663"/>
<dbReference type="Pfam" id="PF06522">
    <property type="entry name" value="B12D"/>
    <property type="match status" value="1"/>
</dbReference>
<organism evidence="2 3">
    <name type="scientific">Puccinia graminis f. sp. tritici (strain CRL 75-36-700-3 / race SCCL)</name>
    <name type="common">Black stem rust fungus</name>
    <dbReference type="NCBI Taxonomy" id="418459"/>
    <lineage>
        <taxon>Eukaryota</taxon>
        <taxon>Fungi</taxon>
        <taxon>Dikarya</taxon>
        <taxon>Basidiomycota</taxon>
        <taxon>Pucciniomycotina</taxon>
        <taxon>Pucciniomycetes</taxon>
        <taxon>Pucciniales</taxon>
        <taxon>Pucciniaceae</taxon>
        <taxon>Puccinia</taxon>
    </lineage>
</organism>
<dbReference type="Proteomes" id="UP000008783">
    <property type="component" value="Unassembled WGS sequence"/>
</dbReference>
<reference evidence="3" key="2">
    <citation type="journal article" date="2011" name="Proc. Natl. Acad. Sci. U.S.A.">
        <title>Obligate biotrophy features unraveled by the genomic analysis of rust fungi.</title>
        <authorList>
            <person name="Duplessis S."/>
            <person name="Cuomo C.A."/>
            <person name="Lin Y.-C."/>
            <person name="Aerts A."/>
            <person name="Tisserant E."/>
            <person name="Veneault-Fourrey C."/>
            <person name="Joly D.L."/>
            <person name="Hacquard S."/>
            <person name="Amselem J."/>
            <person name="Cantarel B.L."/>
            <person name="Chiu R."/>
            <person name="Coutinho P.M."/>
            <person name="Feau N."/>
            <person name="Field M."/>
            <person name="Frey P."/>
            <person name="Gelhaye E."/>
            <person name="Goldberg J."/>
            <person name="Grabherr M.G."/>
            <person name="Kodira C.D."/>
            <person name="Kohler A."/>
            <person name="Kuees U."/>
            <person name="Lindquist E.A."/>
            <person name="Lucas S.M."/>
            <person name="Mago R."/>
            <person name="Mauceli E."/>
            <person name="Morin E."/>
            <person name="Murat C."/>
            <person name="Pangilinan J.L."/>
            <person name="Park R."/>
            <person name="Pearson M."/>
            <person name="Quesneville H."/>
            <person name="Rouhier N."/>
            <person name="Sakthikumar S."/>
            <person name="Salamov A.A."/>
            <person name="Schmutz J."/>
            <person name="Selles B."/>
            <person name="Shapiro H."/>
            <person name="Tanguay P."/>
            <person name="Tuskan G.A."/>
            <person name="Henrissat B."/>
            <person name="Van de Peer Y."/>
            <person name="Rouze P."/>
            <person name="Ellis J.G."/>
            <person name="Dodds P.N."/>
            <person name="Schein J.E."/>
            <person name="Zhong S."/>
            <person name="Hamelin R.C."/>
            <person name="Grigoriev I.V."/>
            <person name="Szabo L.J."/>
            <person name="Martin F."/>
        </authorList>
    </citation>
    <scope>NUCLEOTIDE SEQUENCE [LARGE SCALE GENOMIC DNA]</scope>
    <source>
        <strain evidence="3">CRL 75-36-700-3 / race SCCL</strain>
    </source>
</reference>
<keyword evidence="1" id="KW-1133">Transmembrane helix</keyword>
<dbReference type="STRING" id="418459.E3KSH8"/>
<reference key="1">
    <citation type="submission" date="2007-01" db="EMBL/GenBank/DDBJ databases">
        <title>The Genome Sequence of Puccinia graminis f. sp. tritici Strain CRL 75-36-700-3.</title>
        <authorList>
            <consortium name="The Broad Institute Genome Sequencing Platform"/>
            <person name="Birren B."/>
            <person name="Lander E."/>
            <person name="Galagan J."/>
            <person name="Nusbaum C."/>
            <person name="Devon K."/>
            <person name="Cuomo C."/>
            <person name="Jaffe D."/>
            <person name="Butler J."/>
            <person name="Alvarez P."/>
            <person name="Gnerre S."/>
            <person name="Grabherr M."/>
            <person name="Mauceli E."/>
            <person name="Brockman W."/>
            <person name="Young S."/>
            <person name="LaButti K."/>
            <person name="Sykes S."/>
            <person name="DeCaprio D."/>
            <person name="Crawford M."/>
            <person name="Koehrsen M."/>
            <person name="Engels R."/>
            <person name="Montgomery P."/>
            <person name="Pearson M."/>
            <person name="Howarth C."/>
            <person name="Larson L."/>
            <person name="White J."/>
            <person name="Zeng Q."/>
            <person name="Kodira C."/>
            <person name="Yandava C."/>
            <person name="Alvarado L."/>
            <person name="O'Leary S."/>
            <person name="Szabo L."/>
            <person name="Dean R."/>
            <person name="Schein J."/>
        </authorList>
    </citation>
    <scope>NUCLEOTIDE SEQUENCE</scope>
    <source>
        <strain>CRL 75-36-700-3</strain>
    </source>
</reference>
<evidence type="ECO:0000256" key="1">
    <source>
        <dbReference type="SAM" id="Phobius"/>
    </source>
</evidence>
<dbReference type="PANTHER" id="PTHR14256">
    <property type="entry name" value="NADH-UBIQUINONE OXIDOREDUCTASE MLRQ SUBUNIT"/>
    <property type="match status" value="1"/>
</dbReference>
<name>E3KSH8_PUCGT</name>
<dbReference type="PANTHER" id="PTHR14256:SF1">
    <property type="entry name" value="GEO09626P1"/>
    <property type="match status" value="1"/>
</dbReference>
<dbReference type="InParanoid" id="E3KSH8"/>
<accession>E3KSH8</accession>
<dbReference type="OrthoDB" id="5511684at2759"/>
<dbReference type="HOGENOM" id="CLU_110358_0_0_1"/>
<proteinExistence type="predicted"/>
<gene>
    <name evidence="2" type="ORF">PGTG_12848</name>
</gene>
<dbReference type="VEuPathDB" id="FungiDB:PGTG_12848"/>
<keyword evidence="1" id="KW-0812">Transmembrane</keyword>
<protein>
    <submittedName>
        <fullName evidence="2">Uncharacterized protein</fullName>
    </submittedName>
</protein>
<dbReference type="AlphaFoldDB" id="E3KSH8"/>
<evidence type="ECO:0000313" key="3">
    <source>
        <dbReference type="Proteomes" id="UP000008783"/>
    </source>
</evidence>
<dbReference type="EMBL" id="DS178305">
    <property type="protein sequence ID" value="EFP87264.2"/>
    <property type="molecule type" value="Genomic_DNA"/>
</dbReference>
<dbReference type="RefSeq" id="XP_003331683.2">
    <property type="nucleotide sequence ID" value="XM_003331635.2"/>
</dbReference>
<evidence type="ECO:0000313" key="2">
    <source>
        <dbReference type="EMBL" id="EFP87264.2"/>
    </source>
</evidence>
<dbReference type="eggNOG" id="ENOG502S7HN">
    <property type="taxonomic scope" value="Eukaryota"/>
</dbReference>
<dbReference type="GO" id="GO:0045277">
    <property type="term" value="C:respiratory chain complex IV"/>
    <property type="evidence" value="ECO:0000318"/>
    <property type="project" value="GO_Central"/>
</dbReference>
<feature type="transmembrane region" description="Helical" evidence="1">
    <location>
        <begin position="103"/>
        <end position="122"/>
    </location>
</feature>
<dbReference type="InterPro" id="IPR010530">
    <property type="entry name" value="B12D"/>
</dbReference>
<dbReference type="KEGG" id="pgr:PGTG_12848"/>
<keyword evidence="1" id="KW-0472">Membrane</keyword>
<keyword evidence="3" id="KW-1185">Reference proteome</keyword>
<sequence>MKAASLFRSDQSTVNWQPIDFPQYVPRHSGPLMRMMMKNIYGQGSLGLFDGEAEAGLALAADEARTRSAGSVRCRATLHFSQANNLDIIMSFRAAMKHWYDPAAIPIYVVIGTAMGGATWYLSRLARGPDIIWDRRGNPQPWNDVKPGQNTKLMSVNQEFPNGTYKRDRL</sequence>